<evidence type="ECO:0000313" key="2">
    <source>
        <dbReference type="Proteomes" id="UP001154078"/>
    </source>
</evidence>
<proteinExistence type="predicted"/>
<dbReference type="AlphaFoldDB" id="A0A9P0B184"/>
<accession>A0A9P0B184</accession>
<dbReference type="EMBL" id="OV121135">
    <property type="protein sequence ID" value="CAH0555163.1"/>
    <property type="molecule type" value="Genomic_DNA"/>
</dbReference>
<reference evidence="1" key="1">
    <citation type="submission" date="2021-12" db="EMBL/GenBank/DDBJ databases">
        <authorList>
            <person name="King R."/>
        </authorList>
    </citation>
    <scope>NUCLEOTIDE SEQUENCE</scope>
</reference>
<protein>
    <submittedName>
        <fullName evidence="1">Uncharacterized protein</fullName>
    </submittedName>
</protein>
<dbReference type="PANTHER" id="PTHR46289:SF14">
    <property type="entry name" value="DUF4371 DOMAIN-CONTAINING PROTEIN"/>
    <property type="match status" value="1"/>
</dbReference>
<dbReference type="InterPro" id="IPR052958">
    <property type="entry name" value="IFN-induced_PKR_regulator"/>
</dbReference>
<keyword evidence="2" id="KW-1185">Reference proteome</keyword>
<evidence type="ECO:0000313" key="1">
    <source>
        <dbReference type="EMBL" id="CAH0555163.1"/>
    </source>
</evidence>
<dbReference type="Proteomes" id="UP001154078">
    <property type="component" value="Chromosome 4"/>
</dbReference>
<gene>
    <name evidence="1" type="ORF">MELIAE_LOCUS6598</name>
</gene>
<name>A0A9P0B184_BRAAE</name>
<sequence length="245" mass="27989">MQFQHCLTKIVAALDEISEWQDSKTASDAHSLIKAVCDSEFLISTSCLNDVLSTTRPLSLLLQAPSVDFIIATDALKNSLNIIETRRKSAEIYFSKLFSKAKNLAQELDSSIEIPRIVKRQKHRANYSSVTAEQYYRKAIFIPLLDYVILDLQERLPKDTLKVFDLNLLMPSVLIEENNVEKEVCQRIESLGVQYESVLGNQVSNLVGEYQVWKEHWKSNNNKKVSIPKSAVEVLEKCNDQCRYC</sequence>
<dbReference type="OrthoDB" id="10072079at2759"/>
<organism evidence="1 2">
    <name type="scientific">Brassicogethes aeneus</name>
    <name type="common">Rape pollen beetle</name>
    <name type="synonym">Meligethes aeneus</name>
    <dbReference type="NCBI Taxonomy" id="1431903"/>
    <lineage>
        <taxon>Eukaryota</taxon>
        <taxon>Metazoa</taxon>
        <taxon>Ecdysozoa</taxon>
        <taxon>Arthropoda</taxon>
        <taxon>Hexapoda</taxon>
        <taxon>Insecta</taxon>
        <taxon>Pterygota</taxon>
        <taxon>Neoptera</taxon>
        <taxon>Endopterygota</taxon>
        <taxon>Coleoptera</taxon>
        <taxon>Polyphaga</taxon>
        <taxon>Cucujiformia</taxon>
        <taxon>Nitidulidae</taxon>
        <taxon>Meligethinae</taxon>
        <taxon>Brassicogethes</taxon>
    </lineage>
</organism>
<dbReference type="PANTHER" id="PTHR46289">
    <property type="entry name" value="52 KDA REPRESSOR OF THE INHIBITOR OF THE PROTEIN KINASE-LIKE PROTEIN-RELATED"/>
    <property type="match status" value="1"/>
</dbReference>